<dbReference type="Gene3D" id="3.40.50.300">
    <property type="entry name" value="P-loop containing nucleotide triphosphate hydrolases"/>
    <property type="match status" value="1"/>
</dbReference>
<dbReference type="GO" id="GO:0016887">
    <property type="term" value="F:ATP hydrolysis activity"/>
    <property type="evidence" value="ECO:0007669"/>
    <property type="project" value="InterPro"/>
</dbReference>
<evidence type="ECO:0000256" key="4">
    <source>
        <dbReference type="ARBA" id="ARBA00022840"/>
    </source>
</evidence>
<protein>
    <submittedName>
        <fullName evidence="10">Thiol reductant ABC exporter subunit CydC</fullName>
    </submittedName>
</protein>
<dbReference type="CDD" id="cd03228">
    <property type="entry name" value="ABCC_MRP_Like"/>
    <property type="match status" value="1"/>
</dbReference>
<feature type="transmembrane region" description="Helical" evidence="7">
    <location>
        <begin position="168"/>
        <end position="190"/>
    </location>
</feature>
<feature type="transmembrane region" description="Helical" evidence="7">
    <location>
        <begin position="285"/>
        <end position="310"/>
    </location>
</feature>
<evidence type="ECO:0000256" key="6">
    <source>
        <dbReference type="ARBA" id="ARBA00023136"/>
    </source>
</evidence>
<evidence type="ECO:0000256" key="3">
    <source>
        <dbReference type="ARBA" id="ARBA00022741"/>
    </source>
</evidence>
<feature type="transmembrane region" description="Helical" evidence="7">
    <location>
        <begin position="60"/>
        <end position="80"/>
    </location>
</feature>
<feature type="transmembrane region" description="Helical" evidence="7">
    <location>
        <begin position="141"/>
        <end position="162"/>
    </location>
</feature>
<feature type="transmembrane region" description="Helical" evidence="7">
    <location>
        <begin position="20"/>
        <end position="48"/>
    </location>
</feature>
<dbReference type="SUPFAM" id="SSF90123">
    <property type="entry name" value="ABC transporter transmembrane region"/>
    <property type="match status" value="1"/>
</dbReference>
<comment type="caution">
    <text evidence="10">The sequence shown here is derived from an EMBL/GenBank/DDBJ whole genome shotgun (WGS) entry which is preliminary data.</text>
</comment>
<dbReference type="InterPro" id="IPR036640">
    <property type="entry name" value="ABC1_TM_sf"/>
</dbReference>
<dbReference type="InterPro" id="IPR027417">
    <property type="entry name" value="P-loop_NTPase"/>
</dbReference>
<dbReference type="AlphaFoldDB" id="A0A3L7J6J6"/>
<dbReference type="PANTHER" id="PTHR24221">
    <property type="entry name" value="ATP-BINDING CASSETTE SUB-FAMILY B"/>
    <property type="match status" value="1"/>
</dbReference>
<name>A0A3L7J6J6_9MICO</name>
<evidence type="ECO:0000256" key="7">
    <source>
        <dbReference type="SAM" id="Phobius"/>
    </source>
</evidence>
<reference evidence="10 11" key="1">
    <citation type="submission" date="2018-10" db="EMBL/GenBank/DDBJ databases">
        <authorList>
            <person name="Li J."/>
        </authorList>
    </citation>
    <scope>NUCLEOTIDE SEQUENCE [LARGE SCALE GENOMIC DNA]</scope>
    <source>
        <strain evidence="10 11">ZD1-4</strain>
    </source>
</reference>
<keyword evidence="6 7" id="KW-0472">Membrane</keyword>
<evidence type="ECO:0000259" key="9">
    <source>
        <dbReference type="PROSITE" id="PS50929"/>
    </source>
</evidence>
<evidence type="ECO:0000313" key="11">
    <source>
        <dbReference type="Proteomes" id="UP000282460"/>
    </source>
</evidence>
<dbReference type="NCBIfam" id="TIGR02868">
    <property type="entry name" value="CydC"/>
    <property type="match status" value="1"/>
</dbReference>
<dbReference type="PANTHER" id="PTHR24221:SF654">
    <property type="entry name" value="ATP-BINDING CASSETTE SUB-FAMILY B MEMBER 6"/>
    <property type="match status" value="1"/>
</dbReference>
<dbReference type="InterPro" id="IPR011527">
    <property type="entry name" value="ABC1_TM_dom"/>
</dbReference>
<evidence type="ECO:0000256" key="1">
    <source>
        <dbReference type="ARBA" id="ARBA00004651"/>
    </source>
</evidence>
<dbReference type="GO" id="GO:0045454">
    <property type="term" value="P:cell redox homeostasis"/>
    <property type="evidence" value="ECO:0007669"/>
    <property type="project" value="InterPro"/>
</dbReference>
<evidence type="ECO:0000256" key="5">
    <source>
        <dbReference type="ARBA" id="ARBA00022989"/>
    </source>
</evidence>
<keyword evidence="3" id="KW-0547">Nucleotide-binding</keyword>
<evidence type="ECO:0000259" key="8">
    <source>
        <dbReference type="PROSITE" id="PS50893"/>
    </source>
</evidence>
<dbReference type="SUPFAM" id="SSF52540">
    <property type="entry name" value="P-loop containing nucleoside triphosphate hydrolases"/>
    <property type="match status" value="1"/>
</dbReference>
<keyword evidence="5 7" id="KW-1133">Transmembrane helix</keyword>
<evidence type="ECO:0000256" key="2">
    <source>
        <dbReference type="ARBA" id="ARBA00022692"/>
    </source>
</evidence>
<gene>
    <name evidence="10" type="primary">cydC</name>
    <name evidence="10" type="ORF">D9V28_03830</name>
</gene>
<dbReference type="RefSeq" id="WP_121658346.1">
    <property type="nucleotide sequence ID" value="NZ_BMEK01000001.1"/>
</dbReference>
<dbReference type="Proteomes" id="UP000282460">
    <property type="component" value="Unassembled WGS sequence"/>
</dbReference>
<evidence type="ECO:0000313" key="10">
    <source>
        <dbReference type="EMBL" id="RLQ85985.1"/>
    </source>
</evidence>
<comment type="subcellular location">
    <subcellularLocation>
        <location evidence="1">Cell membrane</location>
        <topology evidence="1">Multi-pass membrane protein</topology>
    </subcellularLocation>
</comment>
<keyword evidence="4" id="KW-0067">ATP-binding</keyword>
<dbReference type="Pfam" id="PF00664">
    <property type="entry name" value="ABC_membrane"/>
    <property type="match status" value="1"/>
</dbReference>
<dbReference type="SMART" id="SM00382">
    <property type="entry name" value="AAA"/>
    <property type="match status" value="1"/>
</dbReference>
<dbReference type="PROSITE" id="PS50929">
    <property type="entry name" value="ABC_TM1F"/>
    <property type="match status" value="1"/>
</dbReference>
<accession>A0A3L7J6J6</accession>
<dbReference type="InterPro" id="IPR003439">
    <property type="entry name" value="ABC_transporter-like_ATP-bd"/>
</dbReference>
<dbReference type="InterPro" id="IPR014223">
    <property type="entry name" value="ABC_CydC/D"/>
</dbReference>
<sequence length="572" mass="59605">MSAASKTGRRETFAILRTALPVTTGGVLGVLFGILAALCTVALLATSAYLITRAAEQPPILYLSMAVVGVRAFALGRAFFRYLERLASHDAAFRQLETVRVDLLRRLIPLAPDGLGRSRRGSLLSSLVSDVDELQNLPLRVLQPLVTSVGVAAIAVWVVAILSPAAAVGLAIALLAAFLIGTLVAARLAASAERSLAPRRAALVDAVLDYLSNLDVLIAYGAEQSGRRTVEAADAALTRALTARAAGVGIAGASLSLFSGLAVAWSLVAGIPAVSTAGSTLSGPALAVIVLVPLAVFEIVASVPLAASAWRQVRSSAERIAKIAPADVPAELPLDGGSAGWAPQPGAPVLELSGVQATWPGAEQPALTVDALRIETGERVLIEGMSGAGKTTLAHVLVRFLEYDGTYLLAGQDVRNLPLESVRGFVGLCEQVPYLFDESIRQNLLFARDTATDAELTDVLDRVGLGQWLVARGGLDSRVGERGALVSGGQAQRIALARALLRDFPVIVLDEPTANVEADLAESLLRDLLGATNDAGRAVILISHADVPASIVDRRIRISHGTLQSVAPQSPL</sequence>
<dbReference type="Pfam" id="PF00005">
    <property type="entry name" value="ABC_tran"/>
    <property type="match status" value="1"/>
</dbReference>
<organism evidence="10 11">
    <name type="scientific">Mycetocola zhadangensis</name>
    <dbReference type="NCBI Taxonomy" id="1164595"/>
    <lineage>
        <taxon>Bacteria</taxon>
        <taxon>Bacillati</taxon>
        <taxon>Actinomycetota</taxon>
        <taxon>Actinomycetes</taxon>
        <taxon>Micrococcales</taxon>
        <taxon>Microbacteriaceae</taxon>
        <taxon>Mycetocola</taxon>
    </lineage>
</organism>
<dbReference type="Gene3D" id="1.20.1560.10">
    <property type="entry name" value="ABC transporter type 1, transmembrane domain"/>
    <property type="match status" value="1"/>
</dbReference>
<feature type="domain" description="ABC transmembrane type-1" evidence="9">
    <location>
        <begin position="27"/>
        <end position="312"/>
    </location>
</feature>
<dbReference type="GO" id="GO:0005524">
    <property type="term" value="F:ATP binding"/>
    <property type="evidence" value="ECO:0007669"/>
    <property type="project" value="UniProtKB-KW"/>
</dbReference>
<dbReference type="PROSITE" id="PS00211">
    <property type="entry name" value="ABC_TRANSPORTER_1"/>
    <property type="match status" value="1"/>
</dbReference>
<keyword evidence="2 7" id="KW-0812">Transmembrane</keyword>
<dbReference type="PROSITE" id="PS50893">
    <property type="entry name" value="ABC_TRANSPORTER_2"/>
    <property type="match status" value="1"/>
</dbReference>
<dbReference type="GO" id="GO:0005886">
    <property type="term" value="C:plasma membrane"/>
    <property type="evidence" value="ECO:0007669"/>
    <property type="project" value="UniProtKB-SubCell"/>
</dbReference>
<keyword evidence="11" id="KW-1185">Reference proteome</keyword>
<dbReference type="InterPro" id="IPR039421">
    <property type="entry name" value="Type_1_exporter"/>
</dbReference>
<feature type="transmembrane region" description="Helical" evidence="7">
    <location>
        <begin position="245"/>
        <end position="265"/>
    </location>
</feature>
<dbReference type="InterPro" id="IPR003593">
    <property type="entry name" value="AAA+_ATPase"/>
</dbReference>
<dbReference type="GO" id="GO:0034775">
    <property type="term" value="P:glutathione transmembrane transport"/>
    <property type="evidence" value="ECO:0007669"/>
    <property type="project" value="InterPro"/>
</dbReference>
<feature type="domain" description="ABC transporter" evidence="8">
    <location>
        <begin position="350"/>
        <end position="572"/>
    </location>
</feature>
<dbReference type="OrthoDB" id="3237158at2"/>
<dbReference type="InterPro" id="IPR017871">
    <property type="entry name" value="ABC_transporter-like_CS"/>
</dbReference>
<proteinExistence type="predicted"/>
<dbReference type="GO" id="GO:0034040">
    <property type="term" value="F:ATPase-coupled lipid transmembrane transporter activity"/>
    <property type="evidence" value="ECO:0007669"/>
    <property type="project" value="TreeGrafter"/>
</dbReference>
<dbReference type="GO" id="GO:0140359">
    <property type="term" value="F:ABC-type transporter activity"/>
    <property type="evidence" value="ECO:0007669"/>
    <property type="project" value="InterPro"/>
</dbReference>
<dbReference type="EMBL" id="RCWJ01000001">
    <property type="protein sequence ID" value="RLQ85985.1"/>
    <property type="molecule type" value="Genomic_DNA"/>
</dbReference>